<protein>
    <submittedName>
        <fullName evidence="5">Possible transcriptional regulator</fullName>
    </submittedName>
</protein>
<evidence type="ECO:0000256" key="1">
    <source>
        <dbReference type="ARBA" id="ARBA00023015"/>
    </source>
</evidence>
<reference evidence="6" key="1">
    <citation type="journal article" date="2006" name="Proc. Natl. Acad. Sci. U.S.A.">
        <title>The complete genome of Rhodococcus sp. RHA1 provides insights into a catabolic powerhouse.</title>
        <authorList>
            <person name="McLeod M.P."/>
            <person name="Warren R.L."/>
            <person name="Hsiao W.W.L."/>
            <person name="Araki N."/>
            <person name="Myhre M."/>
            <person name="Fernandes C."/>
            <person name="Miyazawa D."/>
            <person name="Wong W."/>
            <person name="Lillquist A.L."/>
            <person name="Wang D."/>
            <person name="Dosanjh M."/>
            <person name="Hara H."/>
            <person name="Petrescu A."/>
            <person name="Morin R.D."/>
            <person name="Yang G."/>
            <person name="Stott J.M."/>
            <person name="Schein J.E."/>
            <person name="Shin H."/>
            <person name="Smailus D."/>
            <person name="Siddiqui A.S."/>
            <person name="Marra M.A."/>
            <person name="Jones S.J.M."/>
            <person name="Holt R."/>
            <person name="Brinkman F.S.L."/>
            <person name="Miyauchi K."/>
            <person name="Fukuda M."/>
            <person name="Davies J.E."/>
            <person name="Mohn W.W."/>
            <person name="Eltis L.D."/>
        </authorList>
    </citation>
    <scope>NUCLEOTIDE SEQUENCE [LARGE SCALE GENOMIC DNA]</scope>
    <source>
        <strain evidence="6">RHA1</strain>
    </source>
</reference>
<evidence type="ECO:0000259" key="4">
    <source>
        <dbReference type="PROSITE" id="PS50995"/>
    </source>
</evidence>
<dbReference type="GO" id="GO:0003677">
    <property type="term" value="F:DNA binding"/>
    <property type="evidence" value="ECO:0007669"/>
    <property type="project" value="UniProtKB-KW"/>
</dbReference>
<dbReference type="eggNOG" id="COG1846">
    <property type="taxonomic scope" value="Bacteria"/>
</dbReference>
<dbReference type="GO" id="GO:0006950">
    <property type="term" value="P:response to stress"/>
    <property type="evidence" value="ECO:0007669"/>
    <property type="project" value="TreeGrafter"/>
</dbReference>
<dbReference type="SMART" id="SM00347">
    <property type="entry name" value="HTH_MARR"/>
    <property type="match status" value="1"/>
</dbReference>
<dbReference type="Pfam" id="PF12802">
    <property type="entry name" value="MarR_2"/>
    <property type="match status" value="1"/>
</dbReference>
<sequence length="161" mass="18091">MVTVVFSCVMERSRGLPSDRPAVGQLLVRLLHEFRRELSEPMAERGYGDIRPPHLQIFGNIGWDGRRLTEIASRAELSLSAASELINDLEDLGYVERVPDATDRRAKLVVPTARGRRALQDAAVRVAEIEHRWGGIVGHDRFDDACYVLSSLLDELSPEDR</sequence>
<dbReference type="SUPFAM" id="SSF46785">
    <property type="entry name" value="Winged helix' DNA-binding domain"/>
    <property type="match status" value="1"/>
</dbReference>
<dbReference type="PROSITE" id="PS01117">
    <property type="entry name" value="HTH_MARR_1"/>
    <property type="match status" value="1"/>
</dbReference>
<dbReference type="GO" id="GO:0003700">
    <property type="term" value="F:DNA-binding transcription factor activity"/>
    <property type="evidence" value="ECO:0007669"/>
    <property type="project" value="InterPro"/>
</dbReference>
<evidence type="ECO:0000313" key="6">
    <source>
        <dbReference type="Proteomes" id="UP000008710"/>
    </source>
</evidence>
<keyword evidence="1" id="KW-0805">Transcription regulation</keyword>
<keyword evidence="3" id="KW-0804">Transcription</keyword>
<dbReference type="InterPro" id="IPR023187">
    <property type="entry name" value="Tscrpt_reg_MarR-type_CS"/>
</dbReference>
<evidence type="ECO:0000256" key="2">
    <source>
        <dbReference type="ARBA" id="ARBA00023125"/>
    </source>
</evidence>
<name>Q0SF37_RHOJR</name>
<dbReference type="InterPro" id="IPR036390">
    <property type="entry name" value="WH_DNA-bd_sf"/>
</dbReference>
<dbReference type="HOGENOM" id="CLU_083287_7_1_11"/>
<dbReference type="Proteomes" id="UP000008710">
    <property type="component" value="Chromosome"/>
</dbReference>
<accession>Q0SF37</accession>
<dbReference type="Gene3D" id="1.10.10.10">
    <property type="entry name" value="Winged helix-like DNA-binding domain superfamily/Winged helix DNA-binding domain"/>
    <property type="match status" value="1"/>
</dbReference>
<evidence type="ECO:0000256" key="3">
    <source>
        <dbReference type="ARBA" id="ARBA00023163"/>
    </source>
</evidence>
<dbReference type="InterPro" id="IPR036388">
    <property type="entry name" value="WH-like_DNA-bd_sf"/>
</dbReference>
<dbReference type="InterPro" id="IPR039422">
    <property type="entry name" value="MarR/SlyA-like"/>
</dbReference>
<dbReference type="EMBL" id="CP000431">
    <property type="protein sequence ID" value="ABG93849.1"/>
    <property type="molecule type" value="Genomic_DNA"/>
</dbReference>
<dbReference type="AlphaFoldDB" id="Q0SF37"/>
<dbReference type="KEGG" id="rha:RHA1_ro02042"/>
<gene>
    <name evidence="5" type="ordered locus">RHA1_ro02042</name>
</gene>
<organism evidence="5 6">
    <name type="scientific">Rhodococcus jostii (strain RHA1)</name>
    <dbReference type="NCBI Taxonomy" id="101510"/>
    <lineage>
        <taxon>Bacteria</taxon>
        <taxon>Bacillati</taxon>
        <taxon>Actinomycetota</taxon>
        <taxon>Actinomycetes</taxon>
        <taxon>Mycobacteriales</taxon>
        <taxon>Nocardiaceae</taxon>
        <taxon>Rhodococcus</taxon>
    </lineage>
</organism>
<dbReference type="PANTHER" id="PTHR33164">
    <property type="entry name" value="TRANSCRIPTIONAL REGULATOR, MARR FAMILY"/>
    <property type="match status" value="1"/>
</dbReference>
<dbReference type="InterPro" id="IPR000835">
    <property type="entry name" value="HTH_MarR-typ"/>
</dbReference>
<dbReference type="PANTHER" id="PTHR33164:SF57">
    <property type="entry name" value="MARR-FAMILY TRANSCRIPTIONAL REGULATOR"/>
    <property type="match status" value="1"/>
</dbReference>
<proteinExistence type="predicted"/>
<dbReference type="PROSITE" id="PS50995">
    <property type="entry name" value="HTH_MARR_2"/>
    <property type="match status" value="1"/>
</dbReference>
<evidence type="ECO:0000313" key="5">
    <source>
        <dbReference type="EMBL" id="ABG93849.1"/>
    </source>
</evidence>
<feature type="domain" description="HTH marR-type" evidence="4">
    <location>
        <begin position="20"/>
        <end position="161"/>
    </location>
</feature>
<keyword evidence="2" id="KW-0238">DNA-binding</keyword>